<dbReference type="SUPFAM" id="SSF55874">
    <property type="entry name" value="ATPase domain of HSP90 chaperone/DNA topoisomerase II/histidine kinase"/>
    <property type="match status" value="1"/>
</dbReference>
<dbReference type="InterPro" id="IPR004358">
    <property type="entry name" value="Sig_transdc_His_kin-like_C"/>
</dbReference>
<dbReference type="InterPro" id="IPR008207">
    <property type="entry name" value="Sig_transdc_His_kin_Hpt_dom"/>
</dbReference>
<dbReference type="Gene3D" id="1.20.120.160">
    <property type="entry name" value="HPT domain"/>
    <property type="match status" value="1"/>
</dbReference>
<feature type="domain" description="HPt" evidence="16">
    <location>
        <begin position="122"/>
        <end position="229"/>
    </location>
</feature>
<evidence type="ECO:0000259" key="16">
    <source>
        <dbReference type="PROSITE" id="PS50894"/>
    </source>
</evidence>
<keyword evidence="6 17" id="KW-0808">Transferase</keyword>
<dbReference type="InterPro" id="IPR002545">
    <property type="entry name" value="CheW-lke_dom"/>
</dbReference>
<keyword evidence="5 12" id="KW-0597">Phosphoprotein</keyword>
<dbReference type="GO" id="GO:0000155">
    <property type="term" value="F:phosphorelay sensor kinase activity"/>
    <property type="evidence" value="ECO:0007669"/>
    <property type="project" value="InterPro"/>
</dbReference>
<evidence type="ECO:0000256" key="6">
    <source>
        <dbReference type="ARBA" id="ARBA00022679"/>
    </source>
</evidence>
<evidence type="ECO:0000256" key="2">
    <source>
        <dbReference type="ARBA" id="ARBA00012438"/>
    </source>
</evidence>
<protein>
    <recommendedName>
        <fullName evidence="3">Chemotaxis protein CheA</fullName>
        <ecNumber evidence="2">2.7.13.3</ecNumber>
    </recommendedName>
</protein>
<dbReference type="EMBL" id="CP036349">
    <property type="protein sequence ID" value="QDV71959.1"/>
    <property type="molecule type" value="Genomic_DNA"/>
</dbReference>
<dbReference type="GO" id="GO:0005524">
    <property type="term" value="F:ATP binding"/>
    <property type="evidence" value="ECO:0007669"/>
    <property type="project" value="UniProtKB-KW"/>
</dbReference>
<dbReference type="GO" id="GO:0006935">
    <property type="term" value="P:chemotaxis"/>
    <property type="evidence" value="ECO:0007669"/>
    <property type="project" value="UniProtKB-KW"/>
</dbReference>
<evidence type="ECO:0000256" key="7">
    <source>
        <dbReference type="ARBA" id="ARBA00022741"/>
    </source>
</evidence>
<dbReference type="Gene3D" id="2.30.30.40">
    <property type="entry name" value="SH3 Domains"/>
    <property type="match status" value="1"/>
</dbReference>
<evidence type="ECO:0000256" key="4">
    <source>
        <dbReference type="ARBA" id="ARBA00022500"/>
    </source>
</evidence>
<evidence type="ECO:0000256" key="3">
    <source>
        <dbReference type="ARBA" id="ARBA00021495"/>
    </source>
</evidence>
<dbReference type="GO" id="GO:0005737">
    <property type="term" value="C:cytoplasm"/>
    <property type="evidence" value="ECO:0007669"/>
    <property type="project" value="InterPro"/>
</dbReference>
<gene>
    <name evidence="17" type="primary">cheA_1</name>
    <name evidence="17" type="ORF">Spa11_01280</name>
</gene>
<comment type="catalytic activity">
    <reaction evidence="1">
        <text>ATP + protein L-histidine = ADP + protein N-phospho-L-histidine.</text>
        <dbReference type="EC" id="2.7.13.3"/>
    </reaction>
</comment>
<evidence type="ECO:0000256" key="9">
    <source>
        <dbReference type="ARBA" id="ARBA00022840"/>
    </source>
</evidence>
<dbReference type="InterPro" id="IPR036890">
    <property type="entry name" value="HATPase_C_sf"/>
</dbReference>
<evidence type="ECO:0000256" key="8">
    <source>
        <dbReference type="ARBA" id="ARBA00022777"/>
    </source>
</evidence>
<evidence type="ECO:0000256" key="12">
    <source>
        <dbReference type="PROSITE-ProRule" id="PRU00110"/>
    </source>
</evidence>
<name>A0A518K2G2_9BACT</name>
<feature type="region of interest" description="Disordered" evidence="13">
    <location>
        <begin position="259"/>
        <end position="312"/>
    </location>
</feature>
<dbReference type="InterPro" id="IPR036097">
    <property type="entry name" value="HisK_dim/P_sf"/>
</dbReference>
<keyword evidence="9" id="KW-0067">ATP-binding</keyword>
<dbReference type="Pfam" id="PF01584">
    <property type="entry name" value="CheW"/>
    <property type="match status" value="1"/>
</dbReference>
<dbReference type="SMART" id="SM00387">
    <property type="entry name" value="HATPase_c"/>
    <property type="match status" value="1"/>
</dbReference>
<dbReference type="AlphaFoldDB" id="A0A518K2G2"/>
<dbReference type="InterPro" id="IPR037006">
    <property type="entry name" value="CheA-like_homodim_sf"/>
</dbReference>
<dbReference type="PANTHER" id="PTHR43395:SF10">
    <property type="entry name" value="CHEMOTAXIS PROTEIN CHEA"/>
    <property type="match status" value="1"/>
</dbReference>
<dbReference type="InterPro" id="IPR004105">
    <property type="entry name" value="CheA-like_dim"/>
</dbReference>
<feature type="domain" description="Histidine kinase" evidence="14">
    <location>
        <begin position="354"/>
        <end position="556"/>
    </location>
</feature>
<dbReference type="SUPFAM" id="SSF50341">
    <property type="entry name" value="CheW-like"/>
    <property type="match status" value="1"/>
</dbReference>
<comment type="function">
    <text evidence="11">Involved in the transmission of sensory signals from the chemoreceptors to the flagellar motors. CheA is autophosphorylated; it can transfer its phosphate group to either CheB or CheY.</text>
</comment>
<dbReference type="InterPro" id="IPR051315">
    <property type="entry name" value="Bact_Chemotaxis_CheA"/>
</dbReference>
<dbReference type="EC" id="2.7.13.3" evidence="2"/>
<keyword evidence="8" id="KW-0418">Kinase</keyword>
<dbReference type="Gene3D" id="3.30.565.10">
    <property type="entry name" value="Histidine kinase-like ATPase, C-terminal domain"/>
    <property type="match status" value="1"/>
</dbReference>
<dbReference type="InterPro" id="IPR036061">
    <property type="entry name" value="CheW-like_dom_sf"/>
</dbReference>
<feature type="compositionally biased region" description="Low complexity" evidence="13">
    <location>
        <begin position="265"/>
        <end position="287"/>
    </location>
</feature>
<dbReference type="SMART" id="SM00073">
    <property type="entry name" value="HPT"/>
    <property type="match status" value="1"/>
</dbReference>
<dbReference type="Pfam" id="PF02518">
    <property type="entry name" value="HATPase_c"/>
    <property type="match status" value="1"/>
</dbReference>
<dbReference type="PANTHER" id="PTHR43395">
    <property type="entry name" value="SENSOR HISTIDINE KINASE CHEA"/>
    <property type="match status" value="1"/>
</dbReference>
<dbReference type="InterPro" id="IPR003594">
    <property type="entry name" value="HATPase_dom"/>
</dbReference>
<evidence type="ECO:0000259" key="15">
    <source>
        <dbReference type="PROSITE" id="PS50851"/>
    </source>
</evidence>
<dbReference type="PRINTS" id="PR00344">
    <property type="entry name" value="BCTRLSENSOR"/>
</dbReference>
<evidence type="ECO:0000259" key="14">
    <source>
        <dbReference type="PROSITE" id="PS50109"/>
    </source>
</evidence>
<evidence type="ECO:0000256" key="10">
    <source>
        <dbReference type="ARBA" id="ARBA00023012"/>
    </source>
</evidence>
<dbReference type="InterPro" id="IPR005467">
    <property type="entry name" value="His_kinase_dom"/>
</dbReference>
<keyword evidence="18" id="KW-1185">Reference proteome</keyword>
<dbReference type="Pfam" id="PF02895">
    <property type="entry name" value="H-kinase_dim"/>
    <property type="match status" value="1"/>
</dbReference>
<reference evidence="17 18" key="1">
    <citation type="submission" date="2019-02" db="EMBL/GenBank/DDBJ databases">
        <title>Deep-cultivation of Planctomycetes and their phenomic and genomic characterization uncovers novel biology.</title>
        <authorList>
            <person name="Wiegand S."/>
            <person name="Jogler M."/>
            <person name="Boedeker C."/>
            <person name="Pinto D."/>
            <person name="Vollmers J."/>
            <person name="Rivas-Marin E."/>
            <person name="Kohn T."/>
            <person name="Peeters S.H."/>
            <person name="Heuer A."/>
            <person name="Rast P."/>
            <person name="Oberbeckmann S."/>
            <person name="Bunk B."/>
            <person name="Jeske O."/>
            <person name="Meyerdierks A."/>
            <person name="Storesund J.E."/>
            <person name="Kallscheuer N."/>
            <person name="Luecker S."/>
            <person name="Lage O.M."/>
            <person name="Pohl T."/>
            <person name="Merkel B.J."/>
            <person name="Hornburger P."/>
            <person name="Mueller R.-W."/>
            <person name="Bruemmer F."/>
            <person name="Labrenz M."/>
            <person name="Spormann A.M."/>
            <person name="Op den Camp H."/>
            <person name="Overmann J."/>
            <person name="Amann R."/>
            <person name="Jetten M.S.M."/>
            <person name="Mascher T."/>
            <person name="Medema M.H."/>
            <person name="Devos D.P."/>
            <person name="Kaster A.-K."/>
            <person name="Ovreas L."/>
            <person name="Rohde M."/>
            <person name="Galperin M.Y."/>
            <person name="Jogler C."/>
        </authorList>
    </citation>
    <scope>NUCLEOTIDE SEQUENCE [LARGE SCALE GENOMIC DNA]</scope>
    <source>
        <strain evidence="17 18">Spa11</strain>
    </source>
</reference>
<feature type="modified residue" description="Phosphohistidine" evidence="12">
    <location>
        <position position="169"/>
    </location>
</feature>
<dbReference type="Proteomes" id="UP000316426">
    <property type="component" value="Chromosome"/>
</dbReference>
<dbReference type="SUPFAM" id="SSF47226">
    <property type="entry name" value="Histidine-containing phosphotransfer domain, HPT domain"/>
    <property type="match status" value="1"/>
</dbReference>
<dbReference type="FunFam" id="3.30.565.10:FF:000016">
    <property type="entry name" value="Chemotaxis protein CheA, putative"/>
    <property type="match status" value="1"/>
</dbReference>
<keyword evidence="10" id="KW-0902">Two-component regulatory system</keyword>
<dbReference type="KEGG" id="bmei:Spa11_01280"/>
<dbReference type="Gene3D" id="1.10.287.560">
    <property type="entry name" value="Histidine kinase CheA-like, homodimeric domain"/>
    <property type="match status" value="1"/>
</dbReference>
<dbReference type="PROSITE" id="PS50851">
    <property type="entry name" value="CHEW"/>
    <property type="match status" value="1"/>
</dbReference>
<evidence type="ECO:0000313" key="17">
    <source>
        <dbReference type="EMBL" id="QDV71959.1"/>
    </source>
</evidence>
<proteinExistence type="predicted"/>
<dbReference type="SMART" id="SM00260">
    <property type="entry name" value="CheW"/>
    <property type="match status" value="1"/>
</dbReference>
<dbReference type="CDD" id="cd00088">
    <property type="entry name" value="HPT"/>
    <property type="match status" value="1"/>
</dbReference>
<accession>A0A518K2G2</accession>
<feature type="domain" description="CheW-like" evidence="15">
    <location>
        <begin position="558"/>
        <end position="693"/>
    </location>
</feature>
<evidence type="ECO:0000256" key="1">
    <source>
        <dbReference type="ARBA" id="ARBA00000085"/>
    </source>
</evidence>
<dbReference type="InterPro" id="IPR036641">
    <property type="entry name" value="HPT_dom_sf"/>
</dbReference>
<dbReference type="RefSeq" id="WP_197529638.1">
    <property type="nucleotide sequence ID" value="NZ_CP036349.1"/>
</dbReference>
<keyword evidence="4" id="KW-0145">Chemotaxis</keyword>
<evidence type="ECO:0000256" key="5">
    <source>
        <dbReference type="ARBA" id="ARBA00022553"/>
    </source>
</evidence>
<organism evidence="17 18">
    <name type="scientific">Botrimarina mediterranea</name>
    <dbReference type="NCBI Taxonomy" id="2528022"/>
    <lineage>
        <taxon>Bacteria</taxon>
        <taxon>Pseudomonadati</taxon>
        <taxon>Planctomycetota</taxon>
        <taxon>Planctomycetia</taxon>
        <taxon>Pirellulales</taxon>
        <taxon>Lacipirellulaceae</taxon>
        <taxon>Botrimarina</taxon>
    </lineage>
</organism>
<evidence type="ECO:0000313" key="18">
    <source>
        <dbReference type="Proteomes" id="UP000316426"/>
    </source>
</evidence>
<dbReference type="SUPFAM" id="SSF47384">
    <property type="entry name" value="Homodimeric domain of signal transducing histidine kinase"/>
    <property type="match status" value="1"/>
</dbReference>
<evidence type="ECO:0000256" key="11">
    <source>
        <dbReference type="ARBA" id="ARBA00035100"/>
    </source>
</evidence>
<dbReference type="Pfam" id="PF01627">
    <property type="entry name" value="Hpt"/>
    <property type="match status" value="1"/>
</dbReference>
<dbReference type="SMART" id="SM01231">
    <property type="entry name" value="H-kinase_dim"/>
    <property type="match status" value="1"/>
</dbReference>
<dbReference type="PROSITE" id="PS50109">
    <property type="entry name" value="HIS_KIN"/>
    <property type="match status" value="1"/>
</dbReference>
<dbReference type="PROSITE" id="PS50894">
    <property type="entry name" value="HPT"/>
    <property type="match status" value="1"/>
</dbReference>
<evidence type="ECO:0000256" key="13">
    <source>
        <dbReference type="SAM" id="MobiDB-lite"/>
    </source>
</evidence>
<sequence length="698" mass="73691">MITPEEEAIGRLQGLRHVISSGNAKAVSSLCNELGSLATDRLENTEIRDRIAQVVSHIDTAISAGGGKGKKLDAVLSRIDQTLASIDALLSAEQPDAAEAPAVEAAPVVAEVEAAPSSNDDSALIDTSMLPVFISEAAEHLENAEQNLLELEQEPSNKSALDAVFRGFHSVKGNAGFLSLTQIGKLAHEAETLFELIRSGKAELTDTAAELALLSVDMLRQMIDALGAVDEPRDEMPAEAAALVAQLVALIHSIQTGEAPPVREPAQPNPAATEPAAPSNAAAAEPSAPAPAPNPQPTAAAPGGKKTSGGIVRVDQDRLDDLINLIGELVTAESIVSSTCDVSQHEEAEQSLIHLKKITDELQQLSLSLRMVPIHDLFQKQVRLVRDLGRKLNKPVELVIEGGATELDKNVIDQLADPLVHIVRNSIDHGIEPSTEERLTAGKAETATVTLSAGYVGGHIRVAIRDDGRGLNREKILAKAMARGVVPTDAELTGQQIDQLIFHAGLSTAEKITDVSGRGVGMDVVARNIESLRGVVQVNSEPGVGTEIEIILPMTLAIIDGLVVTTGDHRFVIPSHEIERLVECDPDQIANLVKRQPILTIRGKHLPVFPLDALAGFHRPAEAGPGKVIVVAKAGNHTFGLLVDQVVNRQQVVIKQLGDAIGGIEGVTGGAVMGDGQVALIVDLAGMHQRVLKRRSAG</sequence>
<keyword evidence="7" id="KW-0547">Nucleotide-binding</keyword>